<organism evidence="2 3">
    <name type="scientific">Flavobacterium luteum</name>
    <dbReference type="NCBI Taxonomy" id="2026654"/>
    <lineage>
        <taxon>Bacteria</taxon>
        <taxon>Pseudomonadati</taxon>
        <taxon>Bacteroidota</taxon>
        <taxon>Flavobacteriia</taxon>
        <taxon>Flavobacteriales</taxon>
        <taxon>Flavobacteriaceae</taxon>
        <taxon>Flavobacterium</taxon>
    </lineage>
</organism>
<evidence type="ECO:0000313" key="2">
    <source>
        <dbReference type="EMBL" id="KAB1156342.1"/>
    </source>
</evidence>
<gene>
    <name evidence="2" type="ORF">F6464_07875</name>
</gene>
<protein>
    <submittedName>
        <fullName evidence="2">Uncharacterized protein</fullName>
    </submittedName>
</protein>
<feature type="transmembrane region" description="Helical" evidence="1">
    <location>
        <begin position="30"/>
        <end position="49"/>
    </location>
</feature>
<reference evidence="2 3" key="1">
    <citation type="submission" date="2019-09" db="EMBL/GenBank/DDBJ databases">
        <title>Flavobacterium sp. nov., isolated from glacier ice.</title>
        <authorList>
            <person name="Liu Q."/>
        </authorList>
    </citation>
    <scope>NUCLEOTIDE SEQUENCE [LARGE SCALE GENOMIC DNA]</scope>
    <source>
        <strain evidence="2 3">NBRC 112527</strain>
    </source>
</reference>
<name>A0A7J5AFJ4_9FLAO</name>
<evidence type="ECO:0000313" key="3">
    <source>
        <dbReference type="Proteomes" id="UP000490922"/>
    </source>
</evidence>
<keyword evidence="1" id="KW-0472">Membrane</keyword>
<proteinExistence type="predicted"/>
<keyword evidence="3" id="KW-1185">Reference proteome</keyword>
<sequence>MLGVLGLVCASAFAGPKGPPPPGIPPPPGLPIDGSVVVLLFIAVFFGLYKINNLKINKKTPL</sequence>
<evidence type="ECO:0000256" key="1">
    <source>
        <dbReference type="SAM" id="Phobius"/>
    </source>
</evidence>
<comment type="caution">
    <text evidence="2">The sequence shown here is derived from an EMBL/GenBank/DDBJ whole genome shotgun (WGS) entry which is preliminary data.</text>
</comment>
<dbReference type="EMBL" id="WAEM01000003">
    <property type="protein sequence ID" value="KAB1156342.1"/>
    <property type="molecule type" value="Genomic_DNA"/>
</dbReference>
<dbReference type="Proteomes" id="UP000490922">
    <property type="component" value="Unassembled WGS sequence"/>
</dbReference>
<dbReference type="AlphaFoldDB" id="A0A7J5AFJ4"/>
<accession>A0A7J5AFJ4</accession>
<keyword evidence="1" id="KW-1133">Transmembrane helix</keyword>
<keyword evidence="1" id="KW-0812">Transmembrane</keyword>